<keyword evidence="4 5" id="KW-0472">Membrane</keyword>
<dbReference type="EMBL" id="QGKV02000649">
    <property type="protein sequence ID" value="KAF3581828.1"/>
    <property type="molecule type" value="Genomic_DNA"/>
</dbReference>
<reference evidence="6 7" key="1">
    <citation type="journal article" date="2020" name="BMC Genomics">
        <title>Intraspecific diversification of the crop wild relative Brassica cretica Lam. using demographic model selection.</title>
        <authorList>
            <person name="Kioukis A."/>
            <person name="Michalopoulou V.A."/>
            <person name="Briers L."/>
            <person name="Pirintsos S."/>
            <person name="Studholme D.J."/>
            <person name="Pavlidis P."/>
            <person name="Sarris P.F."/>
        </authorList>
    </citation>
    <scope>NUCLEOTIDE SEQUENCE [LARGE SCALE GENOMIC DNA]</scope>
    <source>
        <strain evidence="7">cv. PFS-1207/04</strain>
    </source>
</reference>
<evidence type="ECO:0000256" key="1">
    <source>
        <dbReference type="ARBA" id="ARBA00004141"/>
    </source>
</evidence>
<gene>
    <name evidence="6" type="ORF">DY000_02028427</name>
</gene>
<feature type="transmembrane region" description="Helical" evidence="5">
    <location>
        <begin position="33"/>
        <end position="52"/>
    </location>
</feature>
<name>A0ABQ7DUN0_BRACR</name>
<sequence length="91" mass="10026">MMQRKGPVFVTAFNPLVVVIVSIMSFFVLGQGIYLEGVIGLVVSMVGVYAVLWGKHVDDDDKETRFQAVEKEASLAVVVFCRENGDNVSRC</sequence>
<evidence type="ECO:0000313" key="7">
    <source>
        <dbReference type="Proteomes" id="UP000266723"/>
    </source>
</evidence>
<comment type="caution">
    <text evidence="6">The sequence shown here is derived from an EMBL/GenBank/DDBJ whole genome shotgun (WGS) entry which is preliminary data.</text>
</comment>
<dbReference type="SUPFAM" id="SSF103481">
    <property type="entry name" value="Multidrug resistance efflux transporter EmrE"/>
    <property type="match status" value="1"/>
</dbReference>
<keyword evidence="7" id="KW-1185">Reference proteome</keyword>
<comment type="subcellular location">
    <subcellularLocation>
        <location evidence="1">Membrane</location>
        <topology evidence="1">Multi-pass membrane protein</topology>
    </subcellularLocation>
</comment>
<feature type="transmembrane region" description="Helical" evidence="5">
    <location>
        <begin position="7"/>
        <end position="27"/>
    </location>
</feature>
<keyword evidence="3 5" id="KW-1133">Transmembrane helix</keyword>
<evidence type="ECO:0000256" key="3">
    <source>
        <dbReference type="ARBA" id="ARBA00022989"/>
    </source>
</evidence>
<dbReference type="Proteomes" id="UP000266723">
    <property type="component" value="Unassembled WGS sequence"/>
</dbReference>
<evidence type="ECO:0000256" key="2">
    <source>
        <dbReference type="ARBA" id="ARBA00022692"/>
    </source>
</evidence>
<accession>A0ABQ7DUN0</accession>
<dbReference type="InterPro" id="IPR037185">
    <property type="entry name" value="EmrE-like"/>
</dbReference>
<protein>
    <recommendedName>
        <fullName evidence="8">WAT1-related protein</fullName>
    </recommendedName>
</protein>
<organism evidence="6 7">
    <name type="scientific">Brassica cretica</name>
    <name type="common">Mustard</name>
    <dbReference type="NCBI Taxonomy" id="69181"/>
    <lineage>
        <taxon>Eukaryota</taxon>
        <taxon>Viridiplantae</taxon>
        <taxon>Streptophyta</taxon>
        <taxon>Embryophyta</taxon>
        <taxon>Tracheophyta</taxon>
        <taxon>Spermatophyta</taxon>
        <taxon>Magnoliopsida</taxon>
        <taxon>eudicotyledons</taxon>
        <taxon>Gunneridae</taxon>
        <taxon>Pentapetalae</taxon>
        <taxon>rosids</taxon>
        <taxon>malvids</taxon>
        <taxon>Brassicales</taxon>
        <taxon>Brassicaceae</taxon>
        <taxon>Brassiceae</taxon>
        <taxon>Brassica</taxon>
    </lineage>
</organism>
<dbReference type="InterPro" id="IPR030184">
    <property type="entry name" value="WAT1-related"/>
</dbReference>
<evidence type="ECO:0000256" key="5">
    <source>
        <dbReference type="SAM" id="Phobius"/>
    </source>
</evidence>
<dbReference type="PANTHER" id="PTHR31218">
    <property type="entry name" value="WAT1-RELATED PROTEIN"/>
    <property type="match status" value="1"/>
</dbReference>
<evidence type="ECO:0000313" key="6">
    <source>
        <dbReference type="EMBL" id="KAF3581828.1"/>
    </source>
</evidence>
<evidence type="ECO:0000256" key="4">
    <source>
        <dbReference type="ARBA" id="ARBA00023136"/>
    </source>
</evidence>
<proteinExistence type="predicted"/>
<keyword evidence="2 5" id="KW-0812">Transmembrane</keyword>
<evidence type="ECO:0008006" key="8">
    <source>
        <dbReference type="Google" id="ProtNLM"/>
    </source>
</evidence>